<reference evidence="3 4" key="1">
    <citation type="submission" date="2020-08" db="EMBL/GenBank/DDBJ databases">
        <title>Genomic Encyclopedia of Type Strains, Phase IV (KMG-IV): sequencing the most valuable type-strain genomes for metagenomic binning, comparative biology and taxonomic classification.</title>
        <authorList>
            <person name="Goeker M."/>
        </authorList>
    </citation>
    <scope>NUCLEOTIDE SEQUENCE [LARGE SCALE GENOMIC DNA]</scope>
    <source>
        <strain evidence="3 4">DSM 27026</strain>
    </source>
</reference>
<dbReference type="AlphaFoldDB" id="A0A840VHT1"/>
<dbReference type="EMBL" id="JACHFJ010000018">
    <property type="protein sequence ID" value="MBB5374467.1"/>
    <property type="molecule type" value="Genomic_DNA"/>
</dbReference>
<proteinExistence type="predicted"/>
<accession>A0A840VHT1</accession>
<evidence type="ECO:0000259" key="2">
    <source>
        <dbReference type="Pfam" id="PF04715"/>
    </source>
</evidence>
<dbReference type="PANTHER" id="PTHR11236">
    <property type="entry name" value="AMINOBENZOATE/ANTHRANILATE SYNTHASE"/>
    <property type="match status" value="1"/>
</dbReference>
<keyword evidence="3" id="KW-0032">Aminotransferase</keyword>
<dbReference type="Pfam" id="PF00425">
    <property type="entry name" value="Chorismate_bind"/>
    <property type="match status" value="1"/>
</dbReference>
<feature type="domain" description="Anthranilate synthase component I N-terminal" evidence="2">
    <location>
        <begin position="37"/>
        <end position="130"/>
    </location>
</feature>
<dbReference type="GO" id="GO:0046820">
    <property type="term" value="F:4-amino-4-deoxychorismate synthase activity"/>
    <property type="evidence" value="ECO:0007669"/>
    <property type="project" value="UniProtKB-EC"/>
</dbReference>
<dbReference type="InterPro" id="IPR015890">
    <property type="entry name" value="Chorismate_C"/>
</dbReference>
<dbReference type="Pfam" id="PF04715">
    <property type="entry name" value="Anth_synt_I_N"/>
    <property type="match status" value="1"/>
</dbReference>
<evidence type="ECO:0000259" key="1">
    <source>
        <dbReference type="Pfam" id="PF00425"/>
    </source>
</evidence>
<feature type="domain" description="Chorismate-utilising enzyme C-terminal" evidence="1">
    <location>
        <begin position="166"/>
        <end position="422"/>
    </location>
</feature>
<dbReference type="InterPro" id="IPR005801">
    <property type="entry name" value="ADC_synthase"/>
</dbReference>
<keyword evidence="4" id="KW-1185">Reference proteome</keyword>
<dbReference type="InterPro" id="IPR006805">
    <property type="entry name" value="Anth_synth_I_N"/>
</dbReference>
<evidence type="ECO:0000313" key="4">
    <source>
        <dbReference type="Proteomes" id="UP000553706"/>
    </source>
</evidence>
<protein>
    <submittedName>
        <fullName evidence="3">Para-aminobenzoate synthetase component 1</fullName>
        <ecNumber evidence="3">2.6.1.85</ecNumber>
    </submittedName>
</protein>
<comment type="caution">
    <text evidence="3">The sequence shown here is derived from an EMBL/GenBank/DDBJ whole genome shotgun (WGS) entry which is preliminary data.</text>
</comment>
<gene>
    <name evidence="3" type="ORF">HNP71_002741</name>
</gene>
<dbReference type="Gene3D" id="3.60.120.10">
    <property type="entry name" value="Anthranilate synthase"/>
    <property type="match status" value="1"/>
</dbReference>
<evidence type="ECO:0000313" key="3">
    <source>
        <dbReference type="EMBL" id="MBB5374467.1"/>
    </source>
</evidence>
<dbReference type="InterPro" id="IPR019999">
    <property type="entry name" value="Anth_synth_I-like"/>
</dbReference>
<organism evidence="3 4">
    <name type="scientific">Acidocella aromatica</name>
    <dbReference type="NCBI Taxonomy" id="1303579"/>
    <lineage>
        <taxon>Bacteria</taxon>
        <taxon>Pseudomonadati</taxon>
        <taxon>Pseudomonadota</taxon>
        <taxon>Alphaproteobacteria</taxon>
        <taxon>Acetobacterales</taxon>
        <taxon>Acidocellaceae</taxon>
        <taxon>Acidocella</taxon>
    </lineage>
</organism>
<dbReference type="EC" id="2.6.1.85" evidence="3"/>
<dbReference type="Proteomes" id="UP000553706">
    <property type="component" value="Unassembled WGS sequence"/>
</dbReference>
<dbReference type="PANTHER" id="PTHR11236:SF50">
    <property type="entry name" value="AMINODEOXYCHORISMATE SYNTHASE COMPONENT 1"/>
    <property type="match status" value="1"/>
</dbReference>
<dbReference type="GO" id="GO:0000162">
    <property type="term" value="P:L-tryptophan biosynthetic process"/>
    <property type="evidence" value="ECO:0007669"/>
    <property type="project" value="TreeGrafter"/>
</dbReference>
<keyword evidence="3" id="KW-0808">Transferase</keyword>
<name>A0A840VHT1_9PROT</name>
<dbReference type="RefSeq" id="WP_343062427.1">
    <property type="nucleotide sequence ID" value="NZ_JACHFJ010000018.1"/>
</dbReference>
<dbReference type="SUPFAM" id="SSF56322">
    <property type="entry name" value="ADC synthase"/>
    <property type="match status" value="1"/>
</dbReference>
<sequence>MIAAELPYLPPEAAFAAFAETPGLAFLDSAASGDPRACVSYLCLTPRATLRLGADPYATLRRWMARYPAPERPEGWPFPFAGGAVGWIGYDLAREEAGVESRFSPLPGLPGGWFGLYDTLLGFDPVARRLVYLGPEAELPGIVEALRRVPELPPVPRLDWAPEMSREAYHAAHERLRDYIVAGDIYQANLTTRFTAPRPVGLSLPALHLALRRLSPAPFAACLQHEDSGLACASPERFLRLTAEGEVETRPIKGTAARSDDPDEDATAAAALHASPKERAENLMITDLLRNDLGQVCATGSVAVPELWAVESYAQAHHLVSAVTGRLKPGLDAFDLLAATLPGGSITGAPKRRAMQIIDELEAGPRGAYCGALAWIGFDGAMDSAIIIRTLTATASTLYAQAGGGITWDSVAGAEYDEAMVKISPLLALGQ</sequence>
<dbReference type="PRINTS" id="PR00095">
    <property type="entry name" value="ANTSNTHASEI"/>
</dbReference>